<evidence type="ECO:0000259" key="5">
    <source>
        <dbReference type="PROSITE" id="PS50089"/>
    </source>
</evidence>
<keyword evidence="1 3" id="KW-0863">Zinc-finger</keyword>
<protein>
    <submittedName>
        <fullName evidence="7">RING-type domain-containing protein</fullName>
    </submittedName>
</protein>
<dbReference type="AlphaFoldDB" id="A0A1I8HUU9"/>
<dbReference type="InterPro" id="IPR013083">
    <property type="entry name" value="Znf_RING/FYVE/PHD"/>
</dbReference>
<dbReference type="Gene3D" id="3.30.40.10">
    <property type="entry name" value="Zinc/RING finger domain, C3HC4 (zinc finger)"/>
    <property type="match status" value="1"/>
</dbReference>
<evidence type="ECO:0000313" key="6">
    <source>
        <dbReference type="Proteomes" id="UP000095280"/>
    </source>
</evidence>
<evidence type="ECO:0000256" key="1">
    <source>
        <dbReference type="ARBA" id="ARBA00022771"/>
    </source>
</evidence>
<dbReference type="InterPro" id="IPR001841">
    <property type="entry name" value="Znf_RING"/>
</dbReference>
<dbReference type="PANTHER" id="PTHR16200">
    <property type="entry name" value="RING ZINC FINGER"/>
    <property type="match status" value="1"/>
</dbReference>
<keyword evidence="4" id="KW-0812">Transmembrane</keyword>
<reference evidence="7" key="1">
    <citation type="submission" date="2016-11" db="UniProtKB">
        <authorList>
            <consortium name="WormBaseParasite"/>
        </authorList>
    </citation>
    <scope>IDENTIFICATION</scope>
</reference>
<evidence type="ECO:0000256" key="3">
    <source>
        <dbReference type="PROSITE-ProRule" id="PRU00175"/>
    </source>
</evidence>
<keyword evidence="6" id="KW-1185">Reference proteome</keyword>
<proteinExistence type="predicted"/>
<dbReference type="SUPFAM" id="SSF57850">
    <property type="entry name" value="RING/U-box"/>
    <property type="match status" value="1"/>
</dbReference>
<name>A0A1I8HUU9_9PLAT</name>
<dbReference type="PROSITE" id="PS50089">
    <property type="entry name" value="ZF_RING_2"/>
    <property type="match status" value="1"/>
</dbReference>
<feature type="transmembrane region" description="Helical" evidence="4">
    <location>
        <begin position="127"/>
        <end position="150"/>
    </location>
</feature>
<dbReference type="Gene3D" id="3.50.30.30">
    <property type="match status" value="1"/>
</dbReference>
<feature type="domain" description="RING-type" evidence="5">
    <location>
        <begin position="190"/>
        <end position="232"/>
    </location>
</feature>
<keyword evidence="4" id="KW-1133">Transmembrane helix</keyword>
<keyword evidence="1 3" id="KW-0479">Metal-binding</keyword>
<keyword evidence="4" id="KW-0472">Membrane</keyword>
<evidence type="ECO:0000256" key="4">
    <source>
        <dbReference type="SAM" id="Phobius"/>
    </source>
</evidence>
<dbReference type="SMART" id="SM00184">
    <property type="entry name" value="RING"/>
    <property type="match status" value="1"/>
</dbReference>
<evidence type="ECO:0000256" key="2">
    <source>
        <dbReference type="ARBA" id="ARBA00022833"/>
    </source>
</evidence>
<dbReference type="Pfam" id="PF13639">
    <property type="entry name" value="zf-RING_2"/>
    <property type="match status" value="1"/>
</dbReference>
<evidence type="ECO:0000313" key="7">
    <source>
        <dbReference type="WBParaSite" id="maker-uti_cns_0007906-snap-gene-0.7-mRNA-1"/>
    </source>
</evidence>
<dbReference type="WBParaSite" id="maker-uti_cns_0007906-snap-gene-0.7-mRNA-1">
    <property type="protein sequence ID" value="maker-uti_cns_0007906-snap-gene-0.7-mRNA-1"/>
    <property type="gene ID" value="maker-uti_cns_0007906-snap-gene-0.7"/>
</dbReference>
<keyword evidence="2" id="KW-0862">Zinc</keyword>
<organism evidence="6 7">
    <name type="scientific">Macrostomum lignano</name>
    <dbReference type="NCBI Taxonomy" id="282301"/>
    <lineage>
        <taxon>Eukaryota</taxon>
        <taxon>Metazoa</taxon>
        <taxon>Spiralia</taxon>
        <taxon>Lophotrochozoa</taxon>
        <taxon>Platyhelminthes</taxon>
        <taxon>Rhabditophora</taxon>
        <taxon>Macrostomorpha</taxon>
        <taxon>Macrostomida</taxon>
        <taxon>Macrostomidae</taxon>
        <taxon>Macrostomum</taxon>
    </lineage>
</organism>
<sequence>TDQLHHEAWIGLVYPKESDWFAPSTCNRLAEQTRRAAKRGAVGLVFDVRNAHGHLRKQLMEAGKDQEGFNITVAIVDSRDATNLDLLESLDLAKYHAKVDIRPASRVKSRYSGHTGNRGHETTRMTFYAEIAAFLLFFLAFCIIGIGLLVKFYSYRETNNTAGTLLIRNPKMAGSAADQHLTQHLRRKCCSTCLEPFQNTNEPHRTLPCGHGFHLQCLNNWLVANQTCPICNHNILGEPPLEEDNTMETMTTTATATTAVALETAVSDEVYSSNYSVLCDDGPTNISKQQISVKHNNRKNESVTRDDALIIEQVF</sequence>
<dbReference type="Proteomes" id="UP000095280">
    <property type="component" value="Unplaced"/>
</dbReference>
<accession>A0A1I8HUU9</accession>
<dbReference type="InterPro" id="IPR051073">
    <property type="entry name" value="ZNRF3_Arkadia_E3_ligases"/>
</dbReference>
<dbReference type="GO" id="GO:0008270">
    <property type="term" value="F:zinc ion binding"/>
    <property type="evidence" value="ECO:0007669"/>
    <property type="project" value="UniProtKB-KW"/>
</dbReference>